<feature type="coiled-coil region" evidence="5">
    <location>
        <begin position="381"/>
        <end position="408"/>
    </location>
</feature>
<comment type="subcellular location">
    <subcellularLocation>
        <location evidence="1">Membrane</location>
    </subcellularLocation>
</comment>
<dbReference type="InterPro" id="IPR003660">
    <property type="entry name" value="HAMP_dom"/>
</dbReference>
<dbReference type="PANTHER" id="PTHR43531">
    <property type="entry name" value="PROTEIN ICFG"/>
    <property type="match status" value="1"/>
</dbReference>
<keyword evidence="2" id="KW-0145">Chemotaxis</keyword>
<evidence type="ECO:0000256" key="4">
    <source>
        <dbReference type="PROSITE-ProRule" id="PRU00284"/>
    </source>
</evidence>
<comment type="caution">
    <text evidence="10">The sequence shown here is derived from an EMBL/GenBank/DDBJ whole genome shotgun (WGS) entry which is preliminary data.</text>
</comment>
<dbReference type="InterPro" id="IPR004089">
    <property type="entry name" value="MCPsignal_dom"/>
</dbReference>
<keyword evidence="6" id="KW-1133">Transmembrane helix</keyword>
<dbReference type="SMART" id="SM00304">
    <property type="entry name" value="HAMP"/>
    <property type="match status" value="2"/>
</dbReference>
<dbReference type="AlphaFoldDB" id="A0A9W5B3T5"/>
<comment type="similarity">
    <text evidence="3">Belongs to the methyl-accepting chemotaxis (MCP) protein family.</text>
</comment>
<dbReference type="Proteomes" id="UP000191933">
    <property type="component" value="Unassembled WGS sequence"/>
</dbReference>
<evidence type="ECO:0000256" key="5">
    <source>
        <dbReference type="SAM" id="Coils"/>
    </source>
</evidence>
<dbReference type="EMBL" id="FBVY01000030">
    <property type="protein sequence ID" value="CUW96535.1"/>
    <property type="molecule type" value="Genomic_DNA"/>
</dbReference>
<evidence type="ECO:0000256" key="2">
    <source>
        <dbReference type="ARBA" id="ARBA00022500"/>
    </source>
</evidence>
<dbReference type="GO" id="GO:0004888">
    <property type="term" value="F:transmembrane signaling receptor activity"/>
    <property type="evidence" value="ECO:0007669"/>
    <property type="project" value="TreeGrafter"/>
</dbReference>
<name>A0A9W5B3T5_9HYPH</name>
<dbReference type="CDD" id="cd11386">
    <property type="entry name" value="MCP_signal"/>
    <property type="match status" value="1"/>
</dbReference>
<dbReference type="PROSITE" id="PS50111">
    <property type="entry name" value="CHEMOTAXIS_TRANSDUC_2"/>
    <property type="match status" value="1"/>
</dbReference>
<dbReference type="GO" id="GO:0006935">
    <property type="term" value="P:chemotaxis"/>
    <property type="evidence" value="ECO:0007669"/>
    <property type="project" value="UniProtKB-KW"/>
</dbReference>
<feature type="domain" description="HAMP" evidence="9">
    <location>
        <begin position="231"/>
        <end position="284"/>
    </location>
</feature>
<dbReference type="FunFam" id="1.10.287.950:FF:000001">
    <property type="entry name" value="Methyl-accepting chemotaxis sensory transducer"/>
    <property type="match status" value="1"/>
</dbReference>
<dbReference type="SUPFAM" id="SSF58104">
    <property type="entry name" value="Methyl-accepting chemotaxis protein (MCP) signaling domain"/>
    <property type="match status" value="1"/>
</dbReference>
<keyword evidence="5" id="KW-0175">Coiled coil</keyword>
<sequence length="666" mass="71016">MVPPATRAAAGGALALRPFMSFLKNTKIKTKVVFVISLMSLMSLSGISYVSLQYKSTDNVYSDFIGHEALAAVLNARTSGNLNALGMQMLRASLNDPASSDFEAAVKTFRADRKQLEERQNKIMELVPARTDAARDILKGVVEVEEIGNQVISLMQAGQRAEAQQMALNVLRKITEVSPKISAGNEQLIQVMNEGRERLTASTNTTIWTGVVTLALMSLAVIALGLLISSRGITTPIARLRARMEALAAGDTASEIVGMDRKDEVGQMAATVQAFRESAVERLRLEAETDANRSMSEKDRIEREKQKAQEAADVQFAVNNLATALSKIAEGDVTYRIAQPFVPSLDGIRGDFNRAAEQLQSTLNQVAQNARGIDSGANEIRAAADDLAKRTEQQAAAVEETAAALEEITTTVKDSTKRAQEAGHLVSRAKIGAERSGDVVQKAVAAMEQIATSANEISNIIGVIDEIAFQTNLLALNAGVEAARAGEAGKGFAVVAQEVRELAQRSAGAAKEIKNLITTSNGQVQQGVQLVGETGKALELIVTEVQEINRHVAAIAESAQEQSSGLQQINTAVNQMDQDTQKNAAMVEESTAASHGLAREASSLNRLIAQFKLSEAGYSEASAPVRTASSADRPATSPARALGGRIRAAFSGNAALNTTTDNWEEF</sequence>
<dbReference type="CDD" id="cd06225">
    <property type="entry name" value="HAMP"/>
    <property type="match status" value="1"/>
</dbReference>
<dbReference type="Gene3D" id="6.10.340.10">
    <property type="match status" value="1"/>
</dbReference>
<feature type="domain" description="T-SNARE coiled-coil homology" evidence="8">
    <location>
        <begin position="360"/>
        <end position="422"/>
    </location>
</feature>
<keyword evidence="4" id="KW-0807">Transducer</keyword>
<evidence type="ECO:0000259" key="8">
    <source>
        <dbReference type="PROSITE" id="PS50192"/>
    </source>
</evidence>
<proteinExistence type="inferred from homology"/>
<keyword evidence="6" id="KW-0472">Membrane</keyword>
<dbReference type="PROSITE" id="PS50885">
    <property type="entry name" value="HAMP"/>
    <property type="match status" value="2"/>
</dbReference>
<dbReference type="GO" id="GO:0005886">
    <property type="term" value="C:plasma membrane"/>
    <property type="evidence" value="ECO:0007669"/>
    <property type="project" value="TreeGrafter"/>
</dbReference>
<gene>
    <name evidence="10" type="primary">mcpA</name>
    <name evidence="10" type="ORF">AGR2A_Lc180084</name>
</gene>
<feature type="transmembrane region" description="Helical" evidence="6">
    <location>
        <begin position="207"/>
        <end position="229"/>
    </location>
</feature>
<dbReference type="GO" id="GO:0007165">
    <property type="term" value="P:signal transduction"/>
    <property type="evidence" value="ECO:0007669"/>
    <property type="project" value="UniProtKB-KW"/>
</dbReference>
<feature type="coiled-coil region" evidence="5">
    <location>
        <begin position="284"/>
        <end position="311"/>
    </location>
</feature>
<protein>
    <submittedName>
        <fullName evidence="10">Chemoreceptor McpA</fullName>
    </submittedName>
</protein>
<dbReference type="Gene3D" id="1.10.287.950">
    <property type="entry name" value="Methyl-accepting chemotaxis protein"/>
    <property type="match status" value="1"/>
</dbReference>
<evidence type="ECO:0000256" key="6">
    <source>
        <dbReference type="SAM" id="Phobius"/>
    </source>
</evidence>
<keyword evidence="6" id="KW-0812">Transmembrane</keyword>
<dbReference type="PROSITE" id="PS50192">
    <property type="entry name" value="T_SNARE"/>
    <property type="match status" value="1"/>
</dbReference>
<dbReference type="SUPFAM" id="SSF158472">
    <property type="entry name" value="HAMP domain-like"/>
    <property type="match status" value="1"/>
</dbReference>
<dbReference type="PANTHER" id="PTHR43531:SF11">
    <property type="entry name" value="METHYL-ACCEPTING CHEMOTAXIS PROTEIN 3"/>
    <property type="match status" value="1"/>
</dbReference>
<evidence type="ECO:0000259" key="9">
    <source>
        <dbReference type="PROSITE" id="PS50885"/>
    </source>
</evidence>
<feature type="domain" description="HAMP" evidence="9">
    <location>
        <begin position="312"/>
        <end position="364"/>
    </location>
</feature>
<dbReference type="Pfam" id="PF00015">
    <property type="entry name" value="MCPsignal"/>
    <property type="match status" value="1"/>
</dbReference>
<dbReference type="InterPro" id="IPR000727">
    <property type="entry name" value="T_SNARE_dom"/>
</dbReference>
<evidence type="ECO:0000313" key="10">
    <source>
        <dbReference type="EMBL" id="CUW96535.1"/>
    </source>
</evidence>
<dbReference type="SMART" id="SM00283">
    <property type="entry name" value="MA"/>
    <property type="match status" value="1"/>
</dbReference>
<keyword evidence="11" id="KW-1185">Reference proteome</keyword>
<organism evidence="10 11">
    <name type="scientific">Agrobacterium genomosp. 2 str. CFBP 5494</name>
    <dbReference type="NCBI Taxonomy" id="1183436"/>
    <lineage>
        <taxon>Bacteria</taxon>
        <taxon>Pseudomonadati</taxon>
        <taxon>Pseudomonadota</taxon>
        <taxon>Alphaproteobacteria</taxon>
        <taxon>Hyphomicrobiales</taxon>
        <taxon>Rhizobiaceae</taxon>
        <taxon>Rhizobium/Agrobacterium group</taxon>
        <taxon>Agrobacterium</taxon>
        <taxon>Agrobacterium tumefaciens complex</taxon>
    </lineage>
</organism>
<evidence type="ECO:0000256" key="3">
    <source>
        <dbReference type="ARBA" id="ARBA00029447"/>
    </source>
</evidence>
<dbReference type="InterPro" id="IPR051310">
    <property type="entry name" value="MCP_chemotaxis"/>
</dbReference>
<accession>A0A9W5B3T5</accession>
<evidence type="ECO:0000256" key="1">
    <source>
        <dbReference type="ARBA" id="ARBA00004370"/>
    </source>
</evidence>
<reference evidence="10 11" key="1">
    <citation type="submission" date="2016-01" db="EMBL/GenBank/DDBJ databases">
        <authorList>
            <person name="Regsiter A."/>
            <person name="william w."/>
        </authorList>
    </citation>
    <scope>NUCLEOTIDE SEQUENCE [LARGE SCALE GENOMIC DNA]</scope>
    <source>
        <strain evidence="10 11">CFBP 5494</strain>
    </source>
</reference>
<dbReference type="Pfam" id="PF00672">
    <property type="entry name" value="HAMP"/>
    <property type="match status" value="1"/>
</dbReference>
<feature type="domain" description="Methyl-accepting transducer" evidence="7">
    <location>
        <begin position="369"/>
        <end position="598"/>
    </location>
</feature>
<evidence type="ECO:0000259" key="7">
    <source>
        <dbReference type="PROSITE" id="PS50111"/>
    </source>
</evidence>
<evidence type="ECO:0000313" key="11">
    <source>
        <dbReference type="Proteomes" id="UP000191933"/>
    </source>
</evidence>
<feature type="transmembrane region" description="Helical" evidence="6">
    <location>
        <begin position="32"/>
        <end position="52"/>
    </location>
</feature>